<dbReference type="InterPro" id="IPR050942">
    <property type="entry name" value="F-box_BR-signaling"/>
</dbReference>
<protein>
    <recommendedName>
        <fullName evidence="1">KIB1-4 beta-propeller domain-containing protein</fullName>
    </recommendedName>
</protein>
<dbReference type="Pfam" id="PF03478">
    <property type="entry name" value="Beta-prop_KIB1-4"/>
    <property type="match status" value="1"/>
</dbReference>
<sequence>MDFPERLLSPFSDQHLERLRFVCVYVDSDGCFVNPHHKTIDFDVFKYDADSGSLRYMNRSLDGLALFIGRNHSFAIDAGELKADSIYYTDTYHVRQEIDYGGHDIGIFSYKDRTFSSCYYPIWYTPSPLYLS</sequence>
<evidence type="ECO:0000313" key="2">
    <source>
        <dbReference type="EMBL" id="EYU34985.1"/>
    </source>
</evidence>
<evidence type="ECO:0000259" key="1">
    <source>
        <dbReference type="Pfam" id="PF03478"/>
    </source>
</evidence>
<name>A0A022R7X6_ERYGU</name>
<reference evidence="2 3" key="1">
    <citation type="journal article" date="2013" name="Proc. Natl. Acad. Sci. U.S.A.">
        <title>Fine-scale variation in meiotic recombination in Mimulus inferred from population shotgun sequencing.</title>
        <authorList>
            <person name="Hellsten U."/>
            <person name="Wright K.M."/>
            <person name="Jenkins J."/>
            <person name="Shu S."/>
            <person name="Yuan Y."/>
            <person name="Wessler S.R."/>
            <person name="Schmutz J."/>
            <person name="Willis J.H."/>
            <person name="Rokhsar D.S."/>
        </authorList>
    </citation>
    <scope>NUCLEOTIDE SEQUENCE [LARGE SCALE GENOMIC DNA]</scope>
    <source>
        <strain evidence="3">cv. DUN x IM62</strain>
    </source>
</reference>
<dbReference type="EMBL" id="KI630643">
    <property type="protein sequence ID" value="EYU34985.1"/>
    <property type="molecule type" value="Genomic_DNA"/>
</dbReference>
<dbReference type="Proteomes" id="UP000030748">
    <property type="component" value="Unassembled WGS sequence"/>
</dbReference>
<dbReference type="PhylomeDB" id="A0A022R7X6"/>
<keyword evidence="3" id="KW-1185">Reference proteome</keyword>
<dbReference type="InterPro" id="IPR005174">
    <property type="entry name" value="KIB1-4_b-propeller"/>
</dbReference>
<gene>
    <name evidence="2" type="ORF">MIMGU_mgv1a016176mg</name>
</gene>
<accession>A0A022R7X6</accession>
<dbReference type="PANTHER" id="PTHR44259:SF37">
    <property type="entry name" value="DUF1618 DOMAIN-CONTAINING PROTEIN"/>
    <property type="match status" value="1"/>
</dbReference>
<evidence type="ECO:0000313" key="3">
    <source>
        <dbReference type="Proteomes" id="UP000030748"/>
    </source>
</evidence>
<organism evidence="2 3">
    <name type="scientific">Erythranthe guttata</name>
    <name type="common">Yellow monkey flower</name>
    <name type="synonym">Mimulus guttatus</name>
    <dbReference type="NCBI Taxonomy" id="4155"/>
    <lineage>
        <taxon>Eukaryota</taxon>
        <taxon>Viridiplantae</taxon>
        <taxon>Streptophyta</taxon>
        <taxon>Embryophyta</taxon>
        <taxon>Tracheophyta</taxon>
        <taxon>Spermatophyta</taxon>
        <taxon>Magnoliopsida</taxon>
        <taxon>eudicotyledons</taxon>
        <taxon>Gunneridae</taxon>
        <taxon>Pentapetalae</taxon>
        <taxon>asterids</taxon>
        <taxon>lamiids</taxon>
        <taxon>Lamiales</taxon>
        <taxon>Phrymaceae</taxon>
        <taxon>Erythranthe</taxon>
    </lineage>
</organism>
<proteinExistence type="predicted"/>
<feature type="domain" description="KIB1-4 beta-propeller" evidence="1">
    <location>
        <begin position="34"/>
        <end position="109"/>
    </location>
</feature>
<dbReference type="AlphaFoldDB" id="A0A022R7X6"/>
<dbReference type="PANTHER" id="PTHR44259">
    <property type="entry name" value="OS07G0183000 PROTEIN-RELATED"/>
    <property type="match status" value="1"/>
</dbReference>